<protein>
    <submittedName>
        <fullName evidence="10">Tfp pilus assembly protein PilF</fullName>
    </submittedName>
</protein>
<dbReference type="SUPFAM" id="SSF48452">
    <property type="entry name" value="TPR-like"/>
    <property type="match status" value="2"/>
</dbReference>
<evidence type="ECO:0000256" key="6">
    <source>
        <dbReference type="ARBA" id="ARBA00023136"/>
    </source>
</evidence>
<evidence type="ECO:0000256" key="3">
    <source>
        <dbReference type="ARBA" id="ARBA00022737"/>
    </source>
</evidence>
<evidence type="ECO:0000256" key="2">
    <source>
        <dbReference type="ARBA" id="ARBA00022692"/>
    </source>
</evidence>
<dbReference type="STRING" id="1123272.SAMN02745824_2119"/>
<organism evidence="10 11">
    <name type="scientific">Parasphingorhabdus marina DSM 22363</name>
    <dbReference type="NCBI Taxonomy" id="1123272"/>
    <lineage>
        <taxon>Bacteria</taxon>
        <taxon>Pseudomonadati</taxon>
        <taxon>Pseudomonadota</taxon>
        <taxon>Alphaproteobacteria</taxon>
        <taxon>Sphingomonadales</taxon>
        <taxon>Sphingomonadaceae</taxon>
        <taxon>Parasphingorhabdus</taxon>
    </lineage>
</organism>
<proteinExistence type="inferred from homology"/>
<keyword evidence="5 9" id="KW-1133">Transmembrane helix</keyword>
<dbReference type="Gene3D" id="1.25.40.10">
    <property type="entry name" value="Tetratricopeptide repeat domain"/>
    <property type="match status" value="3"/>
</dbReference>
<dbReference type="PANTHER" id="PTHR46208">
    <property type="entry name" value="MITOCHONDRIAL IMPORT RECEPTOR SUBUNIT TOM70"/>
    <property type="match status" value="1"/>
</dbReference>
<dbReference type="PROSITE" id="PS50005">
    <property type="entry name" value="TPR"/>
    <property type="match status" value="4"/>
</dbReference>
<dbReference type="AlphaFoldDB" id="A0A1N6EWD9"/>
<evidence type="ECO:0000256" key="5">
    <source>
        <dbReference type="ARBA" id="ARBA00022989"/>
    </source>
</evidence>
<dbReference type="OrthoDB" id="7259535at2"/>
<evidence type="ECO:0000256" key="8">
    <source>
        <dbReference type="PROSITE-ProRule" id="PRU00339"/>
    </source>
</evidence>
<dbReference type="InterPro" id="IPR011990">
    <property type="entry name" value="TPR-like_helical_dom_sf"/>
</dbReference>
<feature type="repeat" description="TPR" evidence="8">
    <location>
        <begin position="213"/>
        <end position="246"/>
    </location>
</feature>
<evidence type="ECO:0000256" key="9">
    <source>
        <dbReference type="SAM" id="Phobius"/>
    </source>
</evidence>
<feature type="repeat" description="TPR" evidence="8">
    <location>
        <begin position="179"/>
        <end position="212"/>
    </location>
</feature>
<dbReference type="SUPFAM" id="SSF81901">
    <property type="entry name" value="HCP-like"/>
    <property type="match status" value="1"/>
</dbReference>
<accession>A0A1N6EWD9</accession>
<keyword evidence="2 9" id="KW-0812">Transmembrane</keyword>
<reference evidence="11" key="1">
    <citation type="submission" date="2016-11" db="EMBL/GenBank/DDBJ databases">
        <authorList>
            <person name="Varghese N."/>
            <person name="Submissions S."/>
        </authorList>
    </citation>
    <scope>NUCLEOTIDE SEQUENCE [LARGE SCALE GENOMIC DNA]</scope>
    <source>
        <strain evidence="11">DSM 22363</strain>
    </source>
</reference>
<dbReference type="RefSeq" id="WP_074205208.1">
    <property type="nucleotide sequence ID" value="NZ_FSQW01000002.1"/>
</dbReference>
<evidence type="ECO:0000256" key="1">
    <source>
        <dbReference type="ARBA" id="ARBA00004167"/>
    </source>
</evidence>
<name>A0A1N6EWD9_9SPHN</name>
<dbReference type="Pfam" id="PF14559">
    <property type="entry name" value="TPR_19"/>
    <property type="match status" value="1"/>
</dbReference>
<keyword evidence="11" id="KW-1185">Reference proteome</keyword>
<feature type="repeat" description="TPR" evidence="8">
    <location>
        <begin position="145"/>
        <end position="178"/>
    </location>
</feature>
<comment type="subcellular location">
    <subcellularLocation>
        <location evidence="1">Membrane</location>
        <topology evidence="1">Single-pass membrane protein</topology>
    </subcellularLocation>
</comment>
<comment type="similarity">
    <text evidence="7">Belongs to the Tom70 family.</text>
</comment>
<sequence>MPAGILQLKNWTGWTVVSVLLAMVFFGVTFAGSQAASSGNADARAAFERAQEFRMGGDVRSARIELMNAIKEDPDWIAARLAQAQILLRLSDGIGAQAELNRAIGLGHPAPAVRHLYGHALQLQGNLREARAQLMAGDIPFEHQAYAARILGRVAMFSGEDDLASRAFDRAIQLEPENADLWVDVSRFRLRSGNQAGAIAAVDEAVRLDPGNISALKTRGEMVRFQFGLKAALPWFERALQIDPNDIPVLTEYAATLGDMGRMKEMLIVARRVISLDGKNARAFFMQSVLAARAGEYGLARTLMQKTEGRLDDVPAVILVQGVIEHAEGNYNTAIERFRRLNSMQPHNRKAQNLLARSLYMAGDARDAANVLRPQVARDGAEPYALWQAGRAMEAAGDRAAATGWLNRAASHRVGRDTALKTETPLTLLQAEVSRNPGNARIVIPYIRALSDRGDHAAAYAQARKLQRANPGVSDAHLLVADVSMARGDYRTAMAALEKARQIRFSEPVMLRMVEALRAQGEMQRSGEILAEYLHHNPASIAALRWMAYAHLETENWNVARRILENLRARIGPNDALVMAGLAQAYSGLGRTDEAIRAGSIAYYVQPSSPVVSHLYGRALLADGSRTKDAADLLRKAVALAPDNQMYRNSLQLAEATLRRNGDPESG</sequence>
<dbReference type="Proteomes" id="UP000185192">
    <property type="component" value="Unassembled WGS sequence"/>
</dbReference>
<dbReference type="GO" id="GO:0016020">
    <property type="term" value="C:membrane"/>
    <property type="evidence" value="ECO:0007669"/>
    <property type="project" value="UniProtKB-SubCell"/>
</dbReference>
<evidence type="ECO:0000256" key="4">
    <source>
        <dbReference type="ARBA" id="ARBA00022803"/>
    </source>
</evidence>
<keyword evidence="3" id="KW-0677">Repeat</keyword>
<gene>
    <name evidence="10" type="ORF">SAMN02745824_2119</name>
</gene>
<evidence type="ECO:0000256" key="7">
    <source>
        <dbReference type="ARBA" id="ARBA00038030"/>
    </source>
</evidence>
<evidence type="ECO:0000313" key="10">
    <source>
        <dbReference type="EMBL" id="SIN87320.1"/>
    </source>
</evidence>
<dbReference type="EMBL" id="FSQW01000002">
    <property type="protein sequence ID" value="SIN87320.1"/>
    <property type="molecule type" value="Genomic_DNA"/>
</dbReference>
<dbReference type="PANTHER" id="PTHR46208:SF1">
    <property type="entry name" value="MITOCHONDRIAL IMPORT RECEPTOR SUBUNIT TOM70"/>
    <property type="match status" value="1"/>
</dbReference>
<evidence type="ECO:0000313" key="11">
    <source>
        <dbReference type="Proteomes" id="UP000185192"/>
    </source>
</evidence>
<dbReference type="Pfam" id="PF13432">
    <property type="entry name" value="TPR_16"/>
    <property type="match status" value="3"/>
</dbReference>
<dbReference type="SMART" id="SM00028">
    <property type="entry name" value="TPR"/>
    <property type="match status" value="7"/>
</dbReference>
<feature type="repeat" description="TPR" evidence="8">
    <location>
        <begin position="315"/>
        <end position="348"/>
    </location>
</feature>
<dbReference type="InterPro" id="IPR019734">
    <property type="entry name" value="TPR_rpt"/>
</dbReference>
<keyword evidence="4 8" id="KW-0802">TPR repeat</keyword>
<feature type="transmembrane region" description="Helical" evidence="9">
    <location>
        <begin position="12"/>
        <end position="32"/>
    </location>
</feature>
<keyword evidence="6 9" id="KW-0472">Membrane</keyword>